<sequence length="211" mass="22432">MKTDDLITLMTQDAPVGMRYGRALAIAIVAGFVFSALLLVVTVGLRHNMATVFETARVCFKIVVTIVLAVLAVRLAMRIGRPGEPMRIPTLLLAVPALMVAVAVVAELVVLPSDAWKANLVGRNALFCLFFVPVLSLAPFAGLFWALKKGAPANPTAAGSAAGFAAGAVAAAIYAWHCPDDSPLFLATWYTIAIAIMTLSGALLGRRWLRW</sequence>
<dbReference type="Proteomes" id="UP000435802">
    <property type="component" value="Unassembled WGS sequence"/>
</dbReference>
<dbReference type="AlphaFoldDB" id="A0A6N8SFL7"/>
<evidence type="ECO:0000313" key="3">
    <source>
        <dbReference type="Proteomes" id="UP000435802"/>
    </source>
</evidence>
<feature type="transmembrane region" description="Helical" evidence="1">
    <location>
        <begin position="157"/>
        <end position="177"/>
    </location>
</feature>
<reference evidence="2 3" key="1">
    <citation type="submission" date="2019-12" db="EMBL/GenBank/DDBJ databases">
        <title>Shinella kummerowiae sp. nov., a symbiotic bacterium isolated from root nodules of the herbal legume Kummerowia stipulacea.</title>
        <authorList>
            <person name="Gao J."/>
        </authorList>
    </citation>
    <scope>NUCLEOTIDE SEQUENCE [LARGE SCALE GENOMIC DNA]</scope>
    <source>
        <strain evidence="2 3">CCBAU 25048</strain>
    </source>
</reference>
<organism evidence="2 3">
    <name type="scientific">Shinella kummerowiae</name>
    <dbReference type="NCBI Taxonomy" id="417745"/>
    <lineage>
        <taxon>Bacteria</taxon>
        <taxon>Pseudomonadati</taxon>
        <taxon>Pseudomonadota</taxon>
        <taxon>Alphaproteobacteria</taxon>
        <taxon>Hyphomicrobiales</taxon>
        <taxon>Rhizobiaceae</taxon>
        <taxon>Shinella</taxon>
    </lineage>
</organism>
<dbReference type="EMBL" id="WUMK01000003">
    <property type="protein sequence ID" value="MXN45540.1"/>
    <property type="molecule type" value="Genomic_DNA"/>
</dbReference>
<dbReference type="Pfam" id="PF06532">
    <property type="entry name" value="NrsF"/>
    <property type="match status" value="1"/>
</dbReference>
<proteinExistence type="predicted"/>
<evidence type="ECO:0000313" key="2">
    <source>
        <dbReference type="EMBL" id="MXN45540.1"/>
    </source>
</evidence>
<comment type="caution">
    <text evidence="2">The sequence shown here is derived from an EMBL/GenBank/DDBJ whole genome shotgun (WGS) entry which is preliminary data.</text>
</comment>
<protein>
    <submittedName>
        <fullName evidence="2">DUF1109 family protein</fullName>
    </submittedName>
</protein>
<keyword evidence="1" id="KW-0812">Transmembrane</keyword>
<gene>
    <name evidence="2" type="ORF">GR138_10075</name>
</gene>
<keyword evidence="3" id="KW-1185">Reference proteome</keyword>
<name>A0A6N8SFL7_9HYPH</name>
<dbReference type="OrthoDB" id="9816468at2"/>
<feature type="transmembrane region" description="Helical" evidence="1">
    <location>
        <begin position="88"/>
        <end position="112"/>
    </location>
</feature>
<dbReference type="InterPro" id="IPR009495">
    <property type="entry name" value="NrsF"/>
</dbReference>
<keyword evidence="1" id="KW-1133">Transmembrane helix</keyword>
<feature type="transmembrane region" description="Helical" evidence="1">
    <location>
        <begin position="55"/>
        <end position="76"/>
    </location>
</feature>
<evidence type="ECO:0000256" key="1">
    <source>
        <dbReference type="SAM" id="Phobius"/>
    </source>
</evidence>
<feature type="transmembrane region" description="Helical" evidence="1">
    <location>
        <begin position="124"/>
        <end position="145"/>
    </location>
</feature>
<dbReference type="RefSeq" id="WP_160858914.1">
    <property type="nucleotide sequence ID" value="NZ_WUMK01000003.1"/>
</dbReference>
<accession>A0A6N8SFL7</accession>
<keyword evidence="1" id="KW-0472">Membrane</keyword>
<feature type="transmembrane region" description="Helical" evidence="1">
    <location>
        <begin position="183"/>
        <end position="205"/>
    </location>
</feature>
<feature type="transmembrane region" description="Helical" evidence="1">
    <location>
        <begin position="20"/>
        <end position="43"/>
    </location>
</feature>